<sequence length="494" mass="53956">MPDFKTLQATYQQDKDYPERTFRLSSLTRVLDGTLYDELKHPFSEEKNGAGEYVPLADRRPSARTRICRTVVNDSVSLLFSEGHFPAVECADEATRDALTLIVKETQLNQVMIDAATTGSVGSVAVLMRVLKGRVFFLVMPTAYLTPEWDKDAPDTLAKVTERYKVQGRTLKADGYAIAESDLKTDFWFQRIWDTSAETWYQPQTLKDASDGKAPAVDKARTTSHNLGFVPIAWARNLPGGDSTDGCATFPGEAIDTQIEADYLLSQGGRGLKYQSDPTLHIKEPAFDASGGAKVVKGAANAIVTSEQGDAKLLEISGEAAKAVMDWVKGLRELALEGAGGNRSNADKLSAAQSGRAMELMNQSLIWLADKLRISYGEGALLSLLDMVVRASKKYPLKDKKGREIGALSQDKDLSLRWPQWYAPTYADKSTQATTLDVLRGAGLLSRETAVKSIAPSYDIADPADEIRQIEADPPPPNSMAAKPKDPPLSESND</sequence>
<gene>
    <name evidence="2" type="ORF">DDF84_006140</name>
</gene>
<accession>A0A482IQR8</accession>
<evidence type="ECO:0000313" key="3">
    <source>
        <dbReference type="Proteomes" id="UP000253772"/>
    </source>
</evidence>
<dbReference type="RefSeq" id="WP_024569421.1">
    <property type="nucleotide sequence ID" value="NZ_CP037900.1"/>
</dbReference>
<evidence type="ECO:0000256" key="1">
    <source>
        <dbReference type="SAM" id="MobiDB-lite"/>
    </source>
</evidence>
<dbReference type="AlphaFoldDB" id="A0A482IQR8"/>
<name>A0A482IQR8_9BURK</name>
<proteinExistence type="predicted"/>
<reference evidence="2 3" key="1">
    <citation type="submission" date="2019-03" db="EMBL/GenBank/DDBJ databases">
        <title>Comparative insights into the high quality Complete genome sequence of highly metal resistant Cupriavidus metallidurans strain BS1 isolated from a gold-copper mine.</title>
        <authorList>
            <person name="Mazhar H.S."/>
            <person name="Rensing C."/>
        </authorList>
    </citation>
    <scope>NUCLEOTIDE SEQUENCE [LARGE SCALE GENOMIC DNA]</scope>
    <source>
        <strain evidence="2 3">BS1</strain>
    </source>
</reference>
<protein>
    <submittedName>
        <fullName evidence="2">Phage portal protein</fullName>
    </submittedName>
</protein>
<feature type="region of interest" description="Disordered" evidence="1">
    <location>
        <begin position="462"/>
        <end position="494"/>
    </location>
</feature>
<dbReference type="Proteomes" id="UP000253772">
    <property type="component" value="Chromosome c1"/>
</dbReference>
<organism evidence="2 3">
    <name type="scientific">Cupriavidus metallidurans</name>
    <dbReference type="NCBI Taxonomy" id="119219"/>
    <lineage>
        <taxon>Bacteria</taxon>
        <taxon>Pseudomonadati</taxon>
        <taxon>Pseudomonadota</taxon>
        <taxon>Betaproteobacteria</taxon>
        <taxon>Burkholderiales</taxon>
        <taxon>Burkholderiaceae</taxon>
        <taxon>Cupriavidus</taxon>
    </lineage>
</organism>
<dbReference type="OrthoDB" id="8594863at2"/>
<evidence type="ECO:0000313" key="2">
    <source>
        <dbReference type="EMBL" id="QBP09364.1"/>
    </source>
</evidence>
<dbReference type="EMBL" id="CP037900">
    <property type="protein sequence ID" value="QBP09364.1"/>
    <property type="molecule type" value="Genomic_DNA"/>
</dbReference>